<dbReference type="PANTHER" id="PTHR47756">
    <property type="entry name" value="BLL6612 PROTEIN-RELATED"/>
    <property type="match status" value="1"/>
</dbReference>
<dbReference type="InterPro" id="IPR046531">
    <property type="entry name" value="DUF6596"/>
</dbReference>
<dbReference type="RefSeq" id="WP_377281632.1">
    <property type="nucleotide sequence ID" value="NZ_JBHRSI010000004.1"/>
</dbReference>
<accession>A0ABW4N639</accession>
<gene>
    <name evidence="5" type="ORF">ACFSC0_19510</name>
</gene>
<name>A0ABW4N639_9CAUL</name>
<evidence type="ECO:0000259" key="2">
    <source>
        <dbReference type="Pfam" id="PF04542"/>
    </source>
</evidence>
<evidence type="ECO:0000313" key="6">
    <source>
        <dbReference type="Proteomes" id="UP001597237"/>
    </source>
</evidence>
<feature type="domain" description="RNA polymerase sigma-70 region 2" evidence="2">
    <location>
        <begin position="24"/>
        <end position="84"/>
    </location>
</feature>
<dbReference type="InterPro" id="IPR036388">
    <property type="entry name" value="WH-like_DNA-bd_sf"/>
</dbReference>
<dbReference type="Gene3D" id="1.10.1740.10">
    <property type="match status" value="1"/>
</dbReference>
<feature type="domain" description="RNA polymerase sigma factor 70 region 4 type 2" evidence="3">
    <location>
        <begin position="121"/>
        <end position="171"/>
    </location>
</feature>
<dbReference type="PANTHER" id="PTHR47756:SF2">
    <property type="entry name" value="BLL6612 PROTEIN"/>
    <property type="match status" value="1"/>
</dbReference>
<dbReference type="SUPFAM" id="SSF88659">
    <property type="entry name" value="Sigma3 and sigma4 domains of RNA polymerase sigma factors"/>
    <property type="match status" value="1"/>
</dbReference>
<dbReference type="Proteomes" id="UP001597237">
    <property type="component" value="Unassembled WGS sequence"/>
</dbReference>
<dbReference type="NCBIfam" id="TIGR02937">
    <property type="entry name" value="sigma70-ECF"/>
    <property type="match status" value="1"/>
</dbReference>
<feature type="region of interest" description="Disordered" evidence="1">
    <location>
        <begin position="414"/>
        <end position="434"/>
    </location>
</feature>
<feature type="domain" description="DUF6596" evidence="4">
    <location>
        <begin position="189"/>
        <end position="291"/>
    </location>
</feature>
<dbReference type="InterPro" id="IPR013249">
    <property type="entry name" value="RNA_pol_sigma70_r4_t2"/>
</dbReference>
<dbReference type="Gene3D" id="1.10.10.10">
    <property type="entry name" value="Winged helix-like DNA-binding domain superfamily/Winged helix DNA-binding domain"/>
    <property type="match status" value="1"/>
</dbReference>
<dbReference type="Pfam" id="PF08281">
    <property type="entry name" value="Sigma70_r4_2"/>
    <property type="match status" value="1"/>
</dbReference>
<dbReference type="SUPFAM" id="SSF88946">
    <property type="entry name" value="Sigma2 domain of RNA polymerase sigma factors"/>
    <property type="match status" value="1"/>
</dbReference>
<dbReference type="InterPro" id="IPR013325">
    <property type="entry name" value="RNA_pol_sigma_r2"/>
</dbReference>
<dbReference type="Pfam" id="PF04542">
    <property type="entry name" value="Sigma70_r2"/>
    <property type="match status" value="1"/>
</dbReference>
<proteinExistence type="predicted"/>
<dbReference type="InterPro" id="IPR014284">
    <property type="entry name" value="RNA_pol_sigma-70_dom"/>
</dbReference>
<sequence length="434" mass="46671">MGPGASDIHADVARLARNDASRVLATLARALGPAYFQLAEDAVQHALLQALRLWPHAGRPRNPAAWIFAVARNHLRDQLRAMRRLAPFDEALNALPAPAPSAEEEARFARELSDDELALLFATCHPALSPESRVALALNCVCGLSARQIAAGLLASEASVAKRITRAKRTLAELDLEIAAPSPDDFQERLEAVRTVIFLLFNEGYSASSGEALCAPELCWEAARLAVALARHPATASPESDALSALLLLTLARVPSRIAADGVALLLDQQDRGLWDRKLVAEGVQLLARSARGATASVWHLRAEIAALHAIAPSLAETNWPALADAYERLCAIDASPIVWLGRAVVIGKTKGPGDGLIALREPLRKLPGSGYVQAAAGRFLLDLGKPKQAALRFARARTYARTEPERRLMERHLKDAEAATKRGDRLQAARGAD</sequence>
<dbReference type="InterPro" id="IPR013324">
    <property type="entry name" value="RNA_pol_sigma_r3/r4-like"/>
</dbReference>
<evidence type="ECO:0000259" key="3">
    <source>
        <dbReference type="Pfam" id="PF08281"/>
    </source>
</evidence>
<evidence type="ECO:0000313" key="5">
    <source>
        <dbReference type="EMBL" id="MFD1785592.1"/>
    </source>
</evidence>
<reference evidence="6" key="1">
    <citation type="journal article" date="2019" name="Int. J. Syst. Evol. Microbiol.">
        <title>The Global Catalogue of Microorganisms (GCM) 10K type strain sequencing project: providing services to taxonomists for standard genome sequencing and annotation.</title>
        <authorList>
            <consortium name="The Broad Institute Genomics Platform"/>
            <consortium name="The Broad Institute Genome Sequencing Center for Infectious Disease"/>
            <person name="Wu L."/>
            <person name="Ma J."/>
        </authorList>
    </citation>
    <scope>NUCLEOTIDE SEQUENCE [LARGE SCALE GENOMIC DNA]</scope>
    <source>
        <strain evidence="6">DFY28</strain>
    </source>
</reference>
<comment type="caution">
    <text evidence="5">The sequence shown here is derived from an EMBL/GenBank/DDBJ whole genome shotgun (WGS) entry which is preliminary data.</text>
</comment>
<evidence type="ECO:0000259" key="4">
    <source>
        <dbReference type="Pfam" id="PF20239"/>
    </source>
</evidence>
<dbReference type="EMBL" id="JBHUEY010000012">
    <property type="protein sequence ID" value="MFD1785592.1"/>
    <property type="molecule type" value="Genomic_DNA"/>
</dbReference>
<keyword evidence="6" id="KW-1185">Reference proteome</keyword>
<evidence type="ECO:0000256" key="1">
    <source>
        <dbReference type="SAM" id="MobiDB-lite"/>
    </source>
</evidence>
<organism evidence="5 6">
    <name type="scientific">Phenylobacterium terrae</name>
    <dbReference type="NCBI Taxonomy" id="2665495"/>
    <lineage>
        <taxon>Bacteria</taxon>
        <taxon>Pseudomonadati</taxon>
        <taxon>Pseudomonadota</taxon>
        <taxon>Alphaproteobacteria</taxon>
        <taxon>Caulobacterales</taxon>
        <taxon>Caulobacteraceae</taxon>
        <taxon>Phenylobacterium</taxon>
    </lineage>
</organism>
<dbReference type="InterPro" id="IPR007627">
    <property type="entry name" value="RNA_pol_sigma70_r2"/>
</dbReference>
<protein>
    <submittedName>
        <fullName evidence="5">RNA polymerase sigma factor</fullName>
    </submittedName>
</protein>
<dbReference type="Pfam" id="PF20239">
    <property type="entry name" value="DUF6596"/>
    <property type="match status" value="1"/>
</dbReference>